<dbReference type="CDD" id="cd19545">
    <property type="entry name" value="FUM14_C_NRPS-like"/>
    <property type="match status" value="3"/>
</dbReference>
<dbReference type="RefSeq" id="XP_070866105.1">
    <property type="nucleotide sequence ID" value="XM_071011168.1"/>
</dbReference>
<dbReference type="Gene3D" id="3.40.50.12780">
    <property type="entry name" value="N-terminal domain of ligase-like"/>
    <property type="match status" value="4"/>
</dbReference>
<dbReference type="GeneID" id="98125812"/>
<evidence type="ECO:0000313" key="7">
    <source>
        <dbReference type="Proteomes" id="UP001600064"/>
    </source>
</evidence>
<dbReference type="Pfam" id="PF00501">
    <property type="entry name" value="AMP-binding"/>
    <property type="match status" value="4"/>
</dbReference>
<dbReference type="PANTHER" id="PTHR45527">
    <property type="entry name" value="NONRIBOSOMAL PEPTIDE SYNTHETASE"/>
    <property type="match status" value="1"/>
</dbReference>
<dbReference type="Gene3D" id="3.30.300.30">
    <property type="match status" value="4"/>
</dbReference>
<dbReference type="Gene3D" id="3.30.559.10">
    <property type="entry name" value="Chloramphenicol acetyltransferase-like domain"/>
    <property type="match status" value="4"/>
</dbReference>
<dbReference type="Gene3D" id="1.10.1200.10">
    <property type="entry name" value="ACP-like"/>
    <property type="match status" value="4"/>
</dbReference>
<evidence type="ECO:0000256" key="4">
    <source>
        <dbReference type="SAM" id="MobiDB-lite"/>
    </source>
</evidence>
<dbReference type="SUPFAM" id="SSF56801">
    <property type="entry name" value="Acetyl-CoA synthetase-like"/>
    <property type="match status" value="4"/>
</dbReference>
<dbReference type="SUPFAM" id="SSF52777">
    <property type="entry name" value="CoA-dependent acyltransferases"/>
    <property type="match status" value="9"/>
</dbReference>
<dbReference type="PROSITE" id="PS00012">
    <property type="entry name" value="PHOSPHOPANTETHEINE"/>
    <property type="match status" value="4"/>
</dbReference>
<dbReference type="PANTHER" id="PTHR45527:SF16">
    <property type="entry name" value="NONRIBOSOMAL PEPTIDE SYNTHASE ATNA-RELATED"/>
    <property type="match status" value="1"/>
</dbReference>
<dbReference type="InterPro" id="IPR036736">
    <property type="entry name" value="ACP-like_sf"/>
</dbReference>
<evidence type="ECO:0000259" key="5">
    <source>
        <dbReference type="PROSITE" id="PS50075"/>
    </source>
</evidence>
<feature type="region of interest" description="Disordered" evidence="4">
    <location>
        <begin position="2837"/>
        <end position="2861"/>
    </location>
</feature>
<dbReference type="InterPro" id="IPR020806">
    <property type="entry name" value="PKS_PP-bd"/>
</dbReference>
<dbReference type="InterPro" id="IPR020845">
    <property type="entry name" value="AMP-binding_CS"/>
</dbReference>
<dbReference type="Pfam" id="PF00550">
    <property type="entry name" value="PP-binding"/>
    <property type="match status" value="4"/>
</dbReference>
<dbReference type="SMART" id="SM01294">
    <property type="entry name" value="PKS_PP_betabranch"/>
    <property type="match status" value="1"/>
</dbReference>
<dbReference type="NCBIfam" id="TIGR01733">
    <property type="entry name" value="AA-adenyl-dom"/>
    <property type="match status" value="4"/>
</dbReference>
<keyword evidence="1" id="KW-0596">Phosphopantetheine</keyword>
<name>A0ABR4DAL6_9PEZI</name>
<dbReference type="PROSITE" id="PS50075">
    <property type="entry name" value="CARRIER"/>
    <property type="match status" value="4"/>
</dbReference>
<dbReference type="InterPro" id="IPR000873">
    <property type="entry name" value="AMP-dep_synth/lig_dom"/>
</dbReference>
<dbReference type="EMBL" id="JAZGUE010000004">
    <property type="protein sequence ID" value="KAL2267378.1"/>
    <property type="molecule type" value="Genomic_DNA"/>
</dbReference>
<keyword evidence="7" id="KW-1185">Reference proteome</keyword>
<keyword evidence="3" id="KW-0436">Ligase</keyword>
<feature type="domain" description="Carrier" evidence="5">
    <location>
        <begin position="4193"/>
        <end position="4266"/>
    </location>
</feature>
<evidence type="ECO:0000256" key="3">
    <source>
        <dbReference type="ARBA" id="ARBA00022598"/>
    </source>
</evidence>
<dbReference type="InterPro" id="IPR045851">
    <property type="entry name" value="AMP-bd_C_sf"/>
</dbReference>
<proteinExistence type="predicted"/>
<organism evidence="6 7">
    <name type="scientific">Remersonia thermophila</name>
    <dbReference type="NCBI Taxonomy" id="72144"/>
    <lineage>
        <taxon>Eukaryota</taxon>
        <taxon>Fungi</taxon>
        <taxon>Dikarya</taxon>
        <taxon>Ascomycota</taxon>
        <taxon>Pezizomycotina</taxon>
        <taxon>Sordariomycetes</taxon>
        <taxon>Sordariomycetidae</taxon>
        <taxon>Sordariales</taxon>
        <taxon>Sordariales incertae sedis</taxon>
        <taxon>Remersonia</taxon>
    </lineage>
</organism>
<dbReference type="InterPro" id="IPR010071">
    <property type="entry name" value="AA_adenyl_dom"/>
</dbReference>
<comment type="caution">
    <text evidence="6">The sequence shown here is derived from an EMBL/GenBank/DDBJ whole genome shotgun (WGS) entry which is preliminary data.</text>
</comment>
<keyword evidence="2" id="KW-0597">Phosphoprotein</keyword>
<dbReference type="Proteomes" id="UP001600064">
    <property type="component" value="Unassembled WGS sequence"/>
</dbReference>
<dbReference type="SUPFAM" id="SSF47336">
    <property type="entry name" value="ACP-like"/>
    <property type="match status" value="4"/>
</dbReference>
<evidence type="ECO:0000256" key="1">
    <source>
        <dbReference type="ARBA" id="ARBA00022450"/>
    </source>
</evidence>
<dbReference type="SMART" id="SM00823">
    <property type="entry name" value="PKS_PP"/>
    <property type="match status" value="4"/>
</dbReference>
<feature type="domain" description="Carrier" evidence="5">
    <location>
        <begin position="1927"/>
        <end position="2005"/>
    </location>
</feature>
<gene>
    <name evidence="6" type="ORF">VTJ83DRAFT_4655</name>
</gene>
<feature type="domain" description="Carrier" evidence="5">
    <location>
        <begin position="3104"/>
        <end position="3180"/>
    </location>
</feature>
<evidence type="ECO:0000256" key="2">
    <source>
        <dbReference type="ARBA" id="ARBA00022553"/>
    </source>
</evidence>
<sequence length="4738" mass="518760">MSSSASIDRATLEMRWREYLRDAPLSAFPPRQTPGAASTPGAILRRKIRLTEGISAEQSRDLLQLAWCLVNVYYTDSVDVVIGLLTPQGGEVYGETSQQRIPAAMPFRFHMQPDQTIAASLDELQQGRQLARGPLGLEDLARLGPELEDATKFGTQLIIHGDANAADLDVEVPLDRVINLECTLVRSRVIAQVFYDEAIITRTEMEGVLDTFEHLLQQLADPATLDPANNRTLRDLNPASAGDITRVADWNRQVPPVVDDCMHHMVERMAQQRPFAEAVCSQALDLSLSYGELNSMADRLAHHLVAKGAGPGRIVPFMFEKSPWVIPTLLAINKAGAAFAPLDPAHQWQDTQGLLEACNAGFVVCSPTHQARFAEHGVDAVVVDAAVFDSLPPFDGASLPQVHPSDPGYIIFTSGSTGMPKGVVCSHSAWCTNTVCHGPRELHATETRLLQFSAYTFDISITDIFTTLAFGGTVCVPTEHERLNDLAGAINRMRVNHAALTPTVARFLRPKAVPTLKVLVTGGETMPEEIMSLWAGACRLVNSYGPAECTSRVACSIKSPGDTPSNIGTRMGAALWVTLSNDPTRLVPVGGIGELVVEGNILAQGYLKDEEKTKASFIDAPEWLKAMYPEQTRGSRVYRTGDLVRQRHDGSFEFIGRRDAQIKVHGVRLETGHIEAKIQKELPEEARLVVDKVSIAAGDDQTIQTLAAFIQMPVSVMPERATESDVVNPEMALRPVDDTIRDFIFNLRRTLLASLPSYMVPSHIFVVNNIPLGATGKVNRRRLQSFARSLTPEQASQFTGSAPVSSGTVEKPYTDMEAALSKLWAKVLSLDGTCIGRQDSFLGLGGDSVSCMKLVSEAAAAGLRLSVADVFQHPTLAELAQAVTRTPDTGNIGATVSLVPEPTEPFELIGGLAGFLGLRGELRTIFKLAANRVEDVLPATPMQEGLMAETVAHPEAYILQEVLKLSADVDVERLHDAVEVVVEQYPILRTRIVRLKDRGTFQVVLSDSEPVEVDLLSEDLHAFLARDKHIHMGYGDALSRFAIITAPAGERYLVWTCHHAITDGHMHQLMLRCLELAYHGGAPDSPDAIAFSQFVKHTTAGDRKDASLEYWRREFAGFDGTHYPSCPDTHEPTIDKYISHRIMPSHNSARSAITPAILLRAAWMLVLSQANNSSELVMGVTQSGRDIDLPGVHACMGPCLATMPIRGGIEAAGSLSFAQYLAKIQQQYVDAIPHQQVGLQNIRKASDECANAVGFRNLLVVQPSFPNGSELFSPVLDVRNAGDQLNFGLLLECTLGSNEIDVRAGFDSSLLSETEVKLLLSRLEHVHRQLGATENGSLPLSMLDTVSPLDVSMLDTFNPEVPPLDSCLHWLIEEQARRQPDALMVDAWDAKLTYHEANEYSDRLAGLLEQLGVGPEVMVPFAFEKSAWATVAIHAILKAGGACVGVDMSHPRERHQTIMIDTAAKVVVASKGYASHLEGLGVPHIVAVDPDMLNKLPCRSPLKEGAVTVSPHNPAWVVYSSGSTGVPKGSILEHRSLAATSRTNSEILGVGPSTRAIHFASYAFDVAIEENVIIPMYGGCVCIPSDEQRLSNLPGVMKSMQINWADLTPTVARLLTPENSPYLRTIVLGGESLTKDIIDTWAGLDGIRLFNTYGPSECSIQCTSSKALARVATGANIGWPVNCKLWVVDAEDPHRLLPIGAAGELLIEGPIVGRGYLNQPEKTKAAFVQDLRWAMPGVDGKPRRFYRTGDLAKFNLDGTLDCLGRQDSQIKLHGQRIELGEIEYNITKRLSVLDGSQVAVEAFSPGGSSRKLLAAFLQFSEADSARAGTKLGSSSSSLTLMEMTDALTTELRRIKSEIAEKLPKYMVPSLFIPLLVMPTNTSGKIDRKKLREEAGKFDPRTVTLYSLTQPAVPSPQSESSEVKPKVSFTSPVEHALALLWADIIGIDLSSTAIGPDDSFLGLGGDSITAMQLVGKAAAAGLGLSVPRILKAPKLRDMASAAVVADEQALRQFVPQEISPPVTPPLPTEEAFVAKPRPGLKVVTKQHDMLEPVTEPASPSWVTPPESPVDGRAYFPFQMVSEKISVQEVKSAVAEKCGLDSDLVQDVYPATPLQEGMMALTADKSDAYVLRDMYEIPDSLPVEKFSAAWDVVARHNPILRTRLVFIPGLGTCQVVVDEPIPWEHADNLDKYLKNDRNKPMNYGTPLARYAIVDDGKRKVFVWTVHHALYDGYSMDMTLAAVDHAFRTEMDVFPTRPFAEFIGYLSKIDKDRLKQFWIQQLADLETSPFPVAPTGHRGQADNTVQYTVPFSLDRTAGITMATLLKGAWGLLVSRLSESQDVVFGITQSGRDVELAGIEQINGPTITTVPLRVKIDGQRFVREFLNQLQSQAVDMIPFSHVGLQNIRNMGGSATQTACDFQNLLVIQPGEQEQQSMLFKKHMSATSANYLSGYGLVVECALGNGEVVFSAHHDSKVISSAHVERLLHQLEHLLHQLQAHNGTGRIQDVDMFSPADRADLVAWNSNFPKVVNECIHDIITRKAAESPSSIAIASTAGNITRKELEDLSNHLAHQLRELGVGPDVLVPICLEKSPEAIIAMIAIQKAGGGFVPLNPTDPTERLLDLLDQVSATVVIFSEQTKNLCAPLVTDNQKNKISPVVLPKAIAEWAPLKTDPVISGVTPSNLAYALFTSGSTGRPKAVLIEHIAVSSSTYGHGVAMGFADFPRRTVQFASYTFDACIAEIFTALHFGGVICVPTEHERRNDLARFIRDMQCDWAFFTPSFVRLLHPDEVPSMKTVVLGGEALNQDCIDVWAERLHLMNGYGPTETCVFAVTRSIPGAETRQAQQQQPSDGKPRRLHKPETIGHPVSSIGWVVDPNDHHRLTPVGCVGELLIQGPSVARGYLANPEKTAEAFVPAPKWLRAFGHTNTEQLLYKTGDLVRQDVEDGSLTYLGRKDNQTKVNGQRLELGEIETQLKAKGDNVESAVVLATKNNPVKTLGRNQQKLAAFVQFSDIDSPTLVDKRNIMMEVDDAMSARLQHLEASARATLPGYMVPSLWIPVTTMPTLDASGKTDRKTLAALLSGLTATQFMMYSLGSAEQDEDTADKQIAATDVERTLVGLIAPILGLKPEDIGRNDSFFRLGGDSITAIQLVGAARTAGITLSSELIFRHPRISDLAEAAELARDGGSGVSSRPIAPFSLLPVGKRGELLDAVERTYGIEKAAVADLLPCTPLQEGLISLTIKDPEAYVLREIYRLPPKIDMVRFKAAWEAVVKDAATLRTRIVHLGEHGSFQLVMNQDGIPWRTAGKVQEYIDQDKSQPFDYGSPLARFALIETEHTGCYFILSMHHAVYDGWSKTLIMKHVQEAYRGISPQASPTKIAPYNRFIQYLQQTDPNESKKFWRAQFDGLEAQPFPRLPSLSYKPILDSTLTIRITRDRAASQWTTATVLKAAWALTISRYTGSPDALFGAVQTGRNVPIPGISDMIGPTITTVPLRIRVDGEMSLASFLKTLQDQSTDMMRHEHMGLQNISRISAECREACAFTNIMVIQPAGQGDANLDPMGATLIEDQDKGFLRFGMGLECSLEDDAISVTGGYDKRLVSEAQMRRILRQFETALADIDKKHESGVLVKDINLVSAEDLTEMAKMNEATPDDILDCTHDVIHRVALERGCAMAVNAWDVDFQYLELDHLSTKLAHHLRSLGVGPETVVPLCFEKSGWAVVAVLGVLKAGGAFVFLDPGYPMARLSGIVRQVNASIILASLNQAPLWHGSNVPVMIIDNISIESLPSITDEVDSGVKPSNSLYLIFTSGSTGEPKGCVIEHHSFLTCARAQAARSGMTHSSRVLQGASYSFDVSVMEMLTALTVGACVCVPNDNVRKRSVVDVINDFRITWAFLTPSIVKFIKPADIPHLKTLVLGGEALTKQNIKTWAGHVRLVNGYGPSECTIAASAHGITHPEEDPANIGKALGGICWIVDPEDHNKLAPLGTIGELVVEGSIVARGYLNKPDKTAEVFIENPTWTEMVPNGSSHRRMYKTGDLAYFSTDGDIMFVGRKDAQVKVRGQRMELGEIETHLTRNKKVQHAVVAYPKTGPCKRQLVGLVSFVQLGATTNSNGDVVLVDTKLAEHISAEVAELSKDLTTRVPSYMIPEVWVVVQSFPLLLSGKLNRKRIEQWLGTLDKATHQRIVGIGASFRIQQPSTPAEQLIHKIWVEVLKMPPEEIGVTQEFTTLGGDSILAMLVIAKLKAAGLRVTMADVISARTIAGLASRILRIGVDIPAGALAALPETPAAVEESSEPFDLTPIQQFYANFALGDDHLSKQTNKHFNHTFCLSVKQTLSAEAVRGAFEALVKRHGMLRARFLRDGTVACGWRQYISKDIAGSFRFRSWDNVTIKEIKPELEEARQGLDLEAGPIMAVDLVTTKKDEQYLMVVAHHLVVDLVSWNTILRDLEEHIKTQSFSAETPYPFSAWAREQQQYAIQNFPPSKALPLRVMPADYKYWGMEDRPNVVRDAAHHTITLSKRDTATLLTACNKEFGAEPMDILCSSLSHAFRYVFRDRPVPTVFRYNHGREVLGRGDPSGTVGWFTTLSPIQVQVNKKDDSLSVLQRVIDARKSLPHNGLGFFASRYYHPAGPSAFGPLDKMEVTVNYLGISDNQQRSGDASSLFDMSNAIQGGLGADGQEVKGFSLFSISAEVRDGKLCIQCTWSKKMKRQVSVREWFYEYGNALRDVAHHVRKRIKAREPDRWD</sequence>
<dbReference type="Gene3D" id="3.30.559.30">
    <property type="entry name" value="Nonribosomal peptide synthetase, condensation domain"/>
    <property type="match status" value="5"/>
</dbReference>
<dbReference type="CDD" id="cd05918">
    <property type="entry name" value="A_NRPS_SidN3_like"/>
    <property type="match status" value="4"/>
</dbReference>
<dbReference type="InterPro" id="IPR009081">
    <property type="entry name" value="PP-bd_ACP"/>
</dbReference>
<dbReference type="Pfam" id="PF00668">
    <property type="entry name" value="Condensation"/>
    <property type="match status" value="4"/>
</dbReference>
<feature type="domain" description="Carrier" evidence="5">
    <location>
        <begin position="811"/>
        <end position="887"/>
    </location>
</feature>
<dbReference type="InterPro" id="IPR006162">
    <property type="entry name" value="Ppantetheine_attach_site"/>
</dbReference>
<accession>A0ABR4DAL6</accession>
<dbReference type="InterPro" id="IPR042099">
    <property type="entry name" value="ANL_N_sf"/>
</dbReference>
<dbReference type="InterPro" id="IPR001242">
    <property type="entry name" value="Condensation_dom"/>
</dbReference>
<dbReference type="InterPro" id="IPR023213">
    <property type="entry name" value="CAT-like_dom_sf"/>
</dbReference>
<dbReference type="PROSITE" id="PS00455">
    <property type="entry name" value="AMP_BINDING"/>
    <property type="match status" value="3"/>
</dbReference>
<reference evidence="6 7" key="1">
    <citation type="journal article" date="2024" name="Commun. Biol.">
        <title>Comparative genomic analysis of thermophilic fungi reveals convergent evolutionary adaptations and gene losses.</title>
        <authorList>
            <person name="Steindorff A.S."/>
            <person name="Aguilar-Pontes M.V."/>
            <person name="Robinson A.J."/>
            <person name="Andreopoulos B."/>
            <person name="LaButti K."/>
            <person name="Kuo A."/>
            <person name="Mondo S."/>
            <person name="Riley R."/>
            <person name="Otillar R."/>
            <person name="Haridas S."/>
            <person name="Lipzen A."/>
            <person name="Grimwood J."/>
            <person name="Schmutz J."/>
            <person name="Clum A."/>
            <person name="Reid I.D."/>
            <person name="Moisan M.C."/>
            <person name="Butler G."/>
            <person name="Nguyen T.T.M."/>
            <person name="Dewar K."/>
            <person name="Conant G."/>
            <person name="Drula E."/>
            <person name="Henrissat B."/>
            <person name="Hansel C."/>
            <person name="Singer S."/>
            <person name="Hutchinson M.I."/>
            <person name="de Vries R.P."/>
            <person name="Natvig D.O."/>
            <person name="Powell A.J."/>
            <person name="Tsang A."/>
            <person name="Grigoriev I.V."/>
        </authorList>
    </citation>
    <scope>NUCLEOTIDE SEQUENCE [LARGE SCALE GENOMIC DNA]</scope>
    <source>
        <strain evidence="6 7">ATCC 22073</strain>
    </source>
</reference>
<dbReference type="NCBIfam" id="NF003417">
    <property type="entry name" value="PRK04813.1"/>
    <property type="match status" value="4"/>
</dbReference>
<evidence type="ECO:0000313" key="6">
    <source>
        <dbReference type="EMBL" id="KAL2267378.1"/>
    </source>
</evidence>
<protein>
    <recommendedName>
        <fullName evidence="5">Carrier domain-containing protein</fullName>
    </recommendedName>
</protein>